<dbReference type="EMBL" id="VCEJ01000008">
    <property type="protein sequence ID" value="TLU97847.1"/>
    <property type="molecule type" value="Genomic_DNA"/>
</dbReference>
<feature type="domain" description="Quercetin 2,3-dioxygenase C-terminal cupin" evidence="1">
    <location>
        <begin position="157"/>
        <end position="228"/>
    </location>
</feature>
<dbReference type="RefSeq" id="WP_138367947.1">
    <property type="nucleotide sequence ID" value="NZ_VCEJ01000008.1"/>
</dbReference>
<dbReference type="AlphaFoldDB" id="A0A5R9KNV0"/>
<dbReference type="InterPro" id="IPR014710">
    <property type="entry name" value="RmlC-like_jellyroll"/>
</dbReference>
<protein>
    <recommendedName>
        <fullName evidence="1">Quercetin 2,3-dioxygenase C-terminal cupin domain-containing protein</fullName>
    </recommendedName>
</protein>
<dbReference type="InterPro" id="IPR041602">
    <property type="entry name" value="Quercetinase_C"/>
</dbReference>
<keyword evidence="3" id="KW-1185">Reference proteome</keyword>
<accession>A0A5R9KNV0</accession>
<comment type="caution">
    <text evidence="2">The sequence shown here is derived from an EMBL/GenBank/DDBJ whole genome shotgun (WGS) entry which is preliminary data.</text>
</comment>
<evidence type="ECO:0000313" key="2">
    <source>
        <dbReference type="EMBL" id="TLU97847.1"/>
    </source>
</evidence>
<dbReference type="InterPro" id="IPR011051">
    <property type="entry name" value="RmlC_Cupin_sf"/>
</dbReference>
<dbReference type="SUPFAM" id="SSF51182">
    <property type="entry name" value="RmlC-like cupins"/>
    <property type="match status" value="1"/>
</dbReference>
<reference evidence="2 3" key="1">
    <citation type="submission" date="2019-05" db="EMBL/GenBank/DDBJ databases">
        <authorList>
            <person name="Qu J.-H."/>
        </authorList>
    </citation>
    <scope>NUCLEOTIDE SEQUENCE [LARGE SCALE GENOMIC DNA]</scope>
    <source>
        <strain evidence="2 3">T17</strain>
    </source>
</reference>
<evidence type="ECO:0000313" key="3">
    <source>
        <dbReference type="Proteomes" id="UP000306402"/>
    </source>
</evidence>
<dbReference type="Pfam" id="PF17954">
    <property type="entry name" value="Pirin_C_2"/>
    <property type="match status" value="1"/>
</dbReference>
<dbReference type="Proteomes" id="UP000306402">
    <property type="component" value="Unassembled WGS sequence"/>
</dbReference>
<organism evidence="2 3">
    <name type="scientific">Dyadobacter luticola</name>
    <dbReference type="NCBI Taxonomy" id="1979387"/>
    <lineage>
        <taxon>Bacteria</taxon>
        <taxon>Pseudomonadati</taxon>
        <taxon>Bacteroidota</taxon>
        <taxon>Cytophagia</taxon>
        <taxon>Cytophagales</taxon>
        <taxon>Spirosomataceae</taxon>
        <taxon>Dyadobacter</taxon>
    </lineage>
</organism>
<evidence type="ECO:0000259" key="1">
    <source>
        <dbReference type="Pfam" id="PF17954"/>
    </source>
</evidence>
<name>A0A5R9KNV0_9BACT</name>
<proteinExistence type="predicted"/>
<sequence>MLTEIDAQIFLESQRGCFQTDGFRSFRTFNFEEYEAEGREPFGKLLTFNDETLLPGQSHIFSVAETCRIILLPLVGGIEVALGDSAALQFVDSGEVLSFCALPGEHYNISNPYAEEAINYLQIRIECNETDQLHRLTKFDLSNKNFLLPAHSGREREASVYIGKYDGREEGVFIPDAPNRRIFAFIVEGAFEFQNRLLEKRDGLSIRNANEIEFEALSNDAVILVLEV</sequence>
<gene>
    <name evidence="2" type="ORF">FEN17_23915</name>
</gene>
<dbReference type="OrthoDB" id="321327at2"/>
<dbReference type="Gene3D" id="2.60.120.10">
    <property type="entry name" value="Jelly Rolls"/>
    <property type="match status" value="2"/>
</dbReference>